<evidence type="ECO:0000313" key="1">
    <source>
        <dbReference type="EMBL" id="AUG87319.1"/>
    </source>
</evidence>
<proteinExistence type="predicted"/>
<sequence length="189" mass="21185">MITFVDLGPMPTVHLFLRVPVPLDAGGWTWGEHVRFPGVLAREFAYTADECESLVHTYGRTVTRIMSGPVLGERFMITARGPQTGMTLGMREWHYSEDLGDYKRVGEYMCGWREAIKALYLKTGELFVGKRFCPCTDVNNHGGLSVYRDESLLPAIPRQTIPYVRHKEDVPHEGALPDLYGLAGPSVKA</sequence>
<name>A0A2H5BLW1_9CAUD</name>
<keyword evidence="2" id="KW-1185">Reference proteome</keyword>
<organism evidence="1 2">
    <name type="scientific">Streptomyces phage Rowa</name>
    <dbReference type="NCBI Taxonomy" id="2059883"/>
    <lineage>
        <taxon>Viruses</taxon>
        <taxon>Duplodnaviria</taxon>
        <taxon>Heunggongvirae</taxon>
        <taxon>Uroviricota</taxon>
        <taxon>Caudoviricetes</taxon>
        <taxon>Rowavirus</taxon>
        <taxon>Rowavirus rowa</taxon>
    </lineage>
</organism>
<accession>A0A2H5BLW1</accession>
<dbReference type="Proteomes" id="UP000240214">
    <property type="component" value="Segment"/>
</dbReference>
<protein>
    <submittedName>
        <fullName evidence="1">Uncharacterized protein</fullName>
    </submittedName>
</protein>
<evidence type="ECO:0000313" key="2">
    <source>
        <dbReference type="Proteomes" id="UP000240214"/>
    </source>
</evidence>
<gene>
    <name evidence="1" type="ORF">SEA_ROWA_55</name>
</gene>
<reference evidence="2" key="1">
    <citation type="submission" date="2017-11" db="EMBL/GenBank/DDBJ databases">
        <authorList>
            <person name="Han C.G."/>
        </authorList>
    </citation>
    <scope>NUCLEOTIDE SEQUENCE [LARGE SCALE GENOMIC DNA]</scope>
</reference>
<dbReference type="EMBL" id="MG593803">
    <property type="protein sequence ID" value="AUG87319.1"/>
    <property type="molecule type" value="Genomic_DNA"/>
</dbReference>